<sequence>MASEVSAQAFGEKFGAVSFSSSTAFESALNQYMKENYVVVVLSSSNRSTDAVLRYEWVYYKCSRRPPRPKKINRRLTEDELSICRATLKYGMPSCEVRQFVADEFGKILTTQDIYNYRRNCRPALLNDMPSVLAKLRETGRVHVWQSEEGHYSHIRFSRCQQMAFFRRFPDVVNVDGTHVTNLFGYKLYTFLITDGMGIERPVMYAFVESEQFAPMRRLFDSFREMMGESSCFSIHQRWLSDYNLPEKGVPLTLVPKPPPTAFDALRKQLNRAVDKLQGLEPRKATDSFRQLVVHGQILLRQGSYSATGGLPSVVKDTAPKPRWRPRDTDLGFCVLCDRPATTSDRWRATERVSYHADCCDSEPCPLCDALQACSKASGPFKKRKGAFATRSAKRTSYDVDVDRSAESQHSVSRKSVCVRVFGSKEELLNNREYISDYYD</sequence>
<gene>
    <name evidence="2" type="ORF">CLF_105173</name>
</gene>
<dbReference type="InterPro" id="IPR048324">
    <property type="entry name" value="ZSWIM1-3_RNaseH-like"/>
</dbReference>
<reference key="2">
    <citation type="submission" date="2011-10" db="EMBL/GenBank/DDBJ databases">
        <title>The genome and transcriptome sequence of Clonorchis sinensis provide insights into the carcinogenic liver fluke.</title>
        <authorList>
            <person name="Wang X."/>
            <person name="Huang Y."/>
            <person name="Chen W."/>
            <person name="Liu H."/>
            <person name="Guo L."/>
            <person name="Chen Y."/>
            <person name="Luo F."/>
            <person name="Zhou W."/>
            <person name="Sun J."/>
            <person name="Mao Q."/>
            <person name="Liang P."/>
            <person name="Zhou C."/>
            <person name="Tian Y."/>
            <person name="Men J."/>
            <person name="Lv X."/>
            <person name="Huang L."/>
            <person name="Zhou J."/>
            <person name="Hu Y."/>
            <person name="Li R."/>
            <person name="Zhang F."/>
            <person name="Lei H."/>
            <person name="Li X."/>
            <person name="Hu X."/>
            <person name="Liang C."/>
            <person name="Xu J."/>
            <person name="Wu Z."/>
            <person name="Yu X."/>
        </authorList>
    </citation>
    <scope>NUCLEOTIDE SEQUENCE</scope>
    <source>
        <strain>Henan</strain>
    </source>
</reference>
<evidence type="ECO:0000259" key="1">
    <source>
        <dbReference type="Pfam" id="PF21056"/>
    </source>
</evidence>
<accession>G7YD46</accession>
<evidence type="ECO:0000313" key="3">
    <source>
        <dbReference type="Proteomes" id="UP000008909"/>
    </source>
</evidence>
<dbReference type="EMBL" id="DF143089">
    <property type="protein sequence ID" value="GAA50880.1"/>
    <property type="molecule type" value="Genomic_DNA"/>
</dbReference>
<dbReference type="Proteomes" id="UP000008909">
    <property type="component" value="Unassembled WGS sequence"/>
</dbReference>
<organism evidence="2 3">
    <name type="scientific">Clonorchis sinensis</name>
    <name type="common">Chinese liver fluke</name>
    <dbReference type="NCBI Taxonomy" id="79923"/>
    <lineage>
        <taxon>Eukaryota</taxon>
        <taxon>Metazoa</taxon>
        <taxon>Spiralia</taxon>
        <taxon>Lophotrochozoa</taxon>
        <taxon>Platyhelminthes</taxon>
        <taxon>Trematoda</taxon>
        <taxon>Digenea</taxon>
        <taxon>Opisthorchiida</taxon>
        <taxon>Opisthorchiata</taxon>
        <taxon>Opisthorchiidae</taxon>
        <taxon>Clonorchis</taxon>
    </lineage>
</organism>
<reference evidence="2" key="1">
    <citation type="journal article" date="2011" name="Genome Biol.">
        <title>The draft genome of the carcinogenic human liver fluke Clonorchis sinensis.</title>
        <authorList>
            <person name="Wang X."/>
            <person name="Chen W."/>
            <person name="Huang Y."/>
            <person name="Sun J."/>
            <person name="Men J."/>
            <person name="Liu H."/>
            <person name="Luo F."/>
            <person name="Guo L."/>
            <person name="Lv X."/>
            <person name="Deng C."/>
            <person name="Zhou C."/>
            <person name="Fan Y."/>
            <person name="Li X."/>
            <person name="Huang L."/>
            <person name="Hu Y."/>
            <person name="Liang C."/>
            <person name="Hu X."/>
            <person name="Xu J."/>
            <person name="Yu X."/>
        </authorList>
    </citation>
    <scope>NUCLEOTIDE SEQUENCE [LARGE SCALE GENOMIC DNA]</scope>
    <source>
        <strain evidence="2">Henan</strain>
    </source>
</reference>
<keyword evidence="3" id="KW-1185">Reference proteome</keyword>
<proteinExistence type="predicted"/>
<protein>
    <recommendedName>
        <fullName evidence="1">ZSWIM1/3 RNaseH-like domain-containing protein</fullName>
    </recommendedName>
</protein>
<dbReference type="PANTHER" id="PTHR31569">
    <property type="entry name" value="SWIM-TYPE DOMAIN-CONTAINING PROTEIN"/>
    <property type="match status" value="1"/>
</dbReference>
<dbReference type="AlphaFoldDB" id="G7YD46"/>
<name>G7YD46_CLOSI</name>
<evidence type="ECO:0000313" key="2">
    <source>
        <dbReference type="EMBL" id="GAA50880.1"/>
    </source>
</evidence>
<feature type="domain" description="ZSWIM1/3 RNaseH-like" evidence="1">
    <location>
        <begin position="146"/>
        <end position="229"/>
    </location>
</feature>
<dbReference type="InterPro" id="IPR052579">
    <property type="entry name" value="Zinc_finger_SWIM"/>
</dbReference>
<dbReference type="Pfam" id="PF21056">
    <property type="entry name" value="ZSWIM1-3_RNaseH-like"/>
    <property type="match status" value="1"/>
</dbReference>
<dbReference type="PANTHER" id="PTHR31569:SF4">
    <property type="entry name" value="SWIM-TYPE DOMAIN-CONTAINING PROTEIN"/>
    <property type="match status" value="1"/>
</dbReference>